<keyword evidence="1" id="KW-0812">Transmembrane</keyword>
<dbReference type="RefSeq" id="WP_035535989.1">
    <property type="nucleotide sequence ID" value="NZ_ARYL01000004.1"/>
</dbReference>
<feature type="transmembrane region" description="Helical" evidence="1">
    <location>
        <begin position="23"/>
        <end position="44"/>
    </location>
</feature>
<protein>
    <submittedName>
        <fullName evidence="2">Uncharacterized protein</fullName>
    </submittedName>
</protein>
<dbReference type="eggNOG" id="COG2911">
    <property type="taxonomic scope" value="Bacteria"/>
</dbReference>
<dbReference type="InterPro" id="IPR021730">
    <property type="entry name" value="YdbH"/>
</dbReference>
<dbReference type="Proteomes" id="UP000024942">
    <property type="component" value="Unassembled WGS sequence"/>
</dbReference>
<reference evidence="2 3" key="1">
    <citation type="journal article" date="2014" name="Antonie Van Leeuwenhoek">
        <title>Hyphomonas beringensis sp. nov. and Hyphomonas chukchiensis sp. nov., isolated from surface seawater of the Bering Sea and Chukchi Sea.</title>
        <authorList>
            <person name="Li C."/>
            <person name="Lai Q."/>
            <person name="Li G."/>
            <person name="Dong C."/>
            <person name="Wang J."/>
            <person name="Liao Y."/>
            <person name="Shao Z."/>
        </authorList>
    </citation>
    <scope>NUCLEOTIDE SEQUENCE [LARGE SCALE GENOMIC DNA]</scope>
    <source>
        <strain evidence="2 3">SCH89</strain>
    </source>
</reference>
<dbReference type="PATRIC" id="fig|1280953.3.peg.781"/>
<organism evidence="2 3">
    <name type="scientific">Hyphomonas oceanitis SCH89</name>
    <dbReference type="NCBI Taxonomy" id="1280953"/>
    <lineage>
        <taxon>Bacteria</taxon>
        <taxon>Pseudomonadati</taxon>
        <taxon>Pseudomonadota</taxon>
        <taxon>Alphaproteobacteria</taxon>
        <taxon>Hyphomonadales</taxon>
        <taxon>Hyphomonadaceae</taxon>
        <taxon>Hyphomonas</taxon>
    </lineage>
</organism>
<dbReference type="Pfam" id="PF11739">
    <property type="entry name" value="YdbH-like"/>
    <property type="match status" value="1"/>
</dbReference>
<dbReference type="EMBL" id="ARYL01000004">
    <property type="protein sequence ID" value="KDA03585.1"/>
    <property type="molecule type" value="Genomic_DNA"/>
</dbReference>
<proteinExistence type="predicted"/>
<keyword evidence="1" id="KW-1133">Transmembrane helix</keyword>
<accession>A0A059GAH9</accession>
<sequence>MNTPDDKNVGKSVDETPLEPVRWGRWAVLAVIVLLVGVLAAGWVMRKPMANRVFAGWCEARNLVCEGKFTQLGFGGATIRALKIGAGGNVPLEAQEASARLGWPHLFSPELTGVTIDRPIVRGILNDKGVKFYGLEKLAGSSGEKENSELKLPAIDITDGRIFLATDAGELSASVSMSGTFPQSGKLDLVVDPVSLKTRDSEFQWSEGVVTLSADKGRISGGANVALEQANLKGISVKDALLEMTIDAADVGEGPMEMNWTGSVAEAAFPGGELRATQTNGAAAFTELPSLSAEAVMAALTRASIVVESEKASYGGYGADSLSIEADLKGDGGNIGGPVAVEARQAVAPQGKAGDVSASGVLSRSAEGTLLYTGSVATKATQLSPETRGKVTKPVTLPGVFSDHGAALRSTIDRALADFDLTMNFSAGRRANLISVSSRGETVLTTKSGMRLGIVPGADGPWLSVRGQEVLVSGDISLAGGGAPTIQLGLDELQQGAAGFDIKAHDLLLKPWAAGGKTVSADLSTFSLSSAADAFDLRTRGRLSLAGLVSGVDLKNTDINAGIHVTRGEAGWQVTPEGTKCVKASSEGFVFGSIKADPVSLDICPQGKGFIRENVSDPEGAVTLGNVHLPFTTGSTSGTLGLSSATVDWSAKGGLAMTVLAKALDLPLTIGDRTLTIEGDALRMGIATGKGAPKLSARLGATRFGGTLVPANVSADSFSFDGNSGKGGLSGSLKANSVLIKDYRDDPLYQPLISDLSATLTDGQLLMTGPLRLKAGGATVADTTLNMDIIKLTGKAAIRSKPLQFRTGGLQPVMLSERLRGVFTFAEGDMSALADIDINSGKLSGTGEVTVSSFGFQTTRLGRVTGIDGHIRFSDLLALTTDRGQVVTVGSMNIGVPLTDGHIEFHLIDGKIIGIEKAYFPFAGGRVALSPLEWTLGGDDQRVEVTADAIELSDLVAVLKLPDVQATGTVSGRFPVDFVNNEVQVRDARLSADANGGRIAYTGDAVDSAAASDPNAKLAFDALKDLQFSVLEVGLTGNLMDRTVASVHLLGKNTRPLAFGKKLTMPKGQAFEFNLTLDSQLGELVKSGSYATQQDKFVDIIVDLAKSKPETEAE</sequence>
<dbReference type="STRING" id="1280953.HOC_03862"/>
<dbReference type="AlphaFoldDB" id="A0A059GAH9"/>
<keyword evidence="3" id="KW-1185">Reference proteome</keyword>
<evidence type="ECO:0000313" key="2">
    <source>
        <dbReference type="EMBL" id="KDA03585.1"/>
    </source>
</evidence>
<keyword evidence="1" id="KW-0472">Membrane</keyword>
<gene>
    <name evidence="2" type="ORF">HOC_03862</name>
</gene>
<dbReference type="OrthoDB" id="7597031at2"/>
<evidence type="ECO:0000256" key="1">
    <source>
        <dbReference type="SAM" id="Phobius"/>
    </source>
</evidence>
<evidence type="ECO:0000313" key="3">
    <source>
        <dbReference type="Proteomes" id="UP000024942"/>
    </source>
</evidence>
<comment type="caution">
    <text evidence="2">The sequence shown here is derived from an EMBL/GenBank/DDBJ whole genome shotgun (WGS) entry which is preliminary data.</text>
</comment>
<name>A0A059GAH9_9PROT</name>